<dbReference type="InterPro" id="IPR023795">
    <property type="entry name" value="Serpin_CS"/>
</dbReference>
<evidence type="ECO:0000313" key="7">
    <source>
        <dbReference type="EMBL" id="JAW07138.1"/>
    </source>
</evidence>
<dbReference type="Gene3D" id="3.30.497.10">
    <property type="entry name" value="Antithrombin, subunit I, domain 2"/>
    <property type="match status" value="1"/>
</dbReference>
<dbReference type="PANTHER" id="PTHR11461">
    <property type="entry name" value="SERINE PROTEASE INHIBITOR, SERPIN"/>
    <property type="match status" value="1"/>
</dbReference>
<dbReference type="PROSITE" id="PS00284">
    <property type="entry name" value="SERPIN"/>
    <property type="match status" value="1"/>
</dbReference>
<sequence length="412" mass="46692">MQKITLVLICSFVAANSDCVPGNETADQTDIQKNVGYLQYGSIHFALDMFRGLYNSSSNLFFSPLSIWIALATVYAGSRHETAKELATVLGISKIDLPLLPSTLSAFLDICSDCKDSKSVVRIANRIYFQEDIELELCGRQQEKMFHKIDFKSDPERASTTINDFIENATNGKIQELVPPQSIGPLTQMIIANAVYFKGIWEHQFNESMTRPARFYPNRESYSTVPMMNTIGTYIYGSSTQMDCQALELPYDGGTINMLILLPRHSFRGLDILARTITPERLENLLNSMTSEEVLITMPKFKVEEQYELSRTLKEIGLRSLFDPRFSDLSGFTSSRRLSIDAIHHKSYIKVNENGTEAAGATGLLLSRDSHPLGITRFYADRPFMYLIRDSYSKNLLFMGTIRNPRYTENNY</sequence>
<dbReference type="Gene3D" id="2.30.39.10">
    <property type="entry name" value="Alpha-1-antitrypsin, domain 1"/>
    <property type="match status" value="2"/>
</dbReference>
<dbReference type="SUPFAM" id="SSF56574">
    <property type="entry name" value="Serpins"/>
    <property type="match status" value="1"/>
</dbReference>
<protein>
    <submittedName>
        <fullName evidence="7">Putative Protease inhibitor</fullName>
    </submittedName>
</protein>
<evidence type="ECO:0000256" key="1">
    <source>
        <dbReference type="ARBA" id="ARBA00009500"/>
    </source>
</evidence>
<dbReference type="InterPro" id="IPR042185">
    <property type="entry name" value="Serpin_sf_2"/>
</dbReference>
<dbReference type="AlphaFoldDB" id="A0A224X3V5"/>
<comment type="similarity">
    <text evidence="1 4">Belongs to the serpin family.</text>
</comment>
<proteinExistence type="inferred from homology"/>
<dbReference type="InterPro" id="IPR023796">
    <property type="entry name" value="Serpin_dom"/>
</dbReference>
<evidence type="ECO:0000256" key="3">
    <source>
        <dbReference type="ARBA" id="ARBA00022900"/>
    </source>
</evidence>
<reference evidence="7" key="1">
    <citation type="submission" date="2016-10" db="EMBL/GenBank/DDBJ databases">
        <title>Venom proteomic and venom gland transcriptomic analyses of the scorpion Megacormus gertschi Diaz-Najera, 1966 (Scorpiones: Euscorpiidae: Megacorminae).</title>
        <authorList>
            <person name="Santibanez-Lopez C.E."/>
            <person name="Cid-Uribe J.I."/>
            <person name="Zamudio F.Z."/>
            <person name="Batista C.V."/>
            <person name="Ortiz E."/>
            <person name="Possani L.D."/>
        </authorList>
    </citation>
    <scope>NUCLEOTIDE SEQUENCE</scope>
    <source>
        <tissue evidence="7">Venom gland</tissue>
    </source>
</reference>
<dbReference type="GO" id="GO:0005615">
    <property type="term" value="C:extracellular space"/>
    <property type="evidence" value="ECO:0007669"/>
    <property type="project" value="InterPro"/>
</dbReference>
<feature type="domain" description="Serpin" evidence="6">
    <location>
        <begin position="47"/>
        <end position="405"/>
    </location>
</feature>
<dbReference type="EMBL" id="GFBG01000029">
    <property type="protein sequence ID" value="JAW07138.1"/>
    <property type="molecule type" value="Transcribed_RNA"/>
</dbReference>
<keyword evidence="5" id="KW-0732">Signal</keyword>
<name>A0A224X3V5_9SCOR</name>
<dbReference type="SMART" id="SM00093">
    <property type="entry name" value="SERPIN"/>
    <property type="match status" value="1"/>
</dbReference>
<dbReference type="PANTHER" id="PTHR11461:SF211">
    <property type="entry name" value="GH10112P-RELATED"/>
    <property type="match status" value="1"/>
</dbReference>
<evidence type="ECO:0000256" key="5">
    <source>
        <dbReference type="SAM" id="SignalP"/>
    </source>
</evidence>
<dbReference type="InterPro" id="IPR042178">
    <property type="entry name" value="Serpin_sf_1"/>
</dbReference>
<evidence type="ECO:0000259" key="6">
    <source>
        <dbReference type="SMART" id="SM00093"/>
    </source>
</evidence>
<keyword evidence="2" id="KW-0646">Protease inhibitor</keyword>
<dbReference type="Pfam" id="PF00079">
    <property type="entry name" value="Serpin"/>
    <property type="match status" value="1"/>
</dbReference>
<dbReference type="InterPro" id="IPR036186">
    <property type="entry name" value="Serpin_sf"/>
</dbReference>
<evidence type="ECO:0000256" key="4">
    <source>
        <dbReference type="RuleBase" id="RU000411"/>
    </source>
</evidence>
<accession>A0A224X3V5</accession>
<dbReference type="GO" id="GO:0004867">
    <property type="term" value="F:serine-type endopeptidase inhibitor activity"/>
    <property type="evidence" value="ECO:0007669"/>
    <property type="project" value="UniProtKB-KW"/>
</dbReference>
<dbReference type="InterPro" id="IPR000215">
    <property type="entry name" value="Serpin_fam"/>
</dbReference>
<feature type="chain" id="PRO_5012556126" evidence="5">
    <location>
        <begin position="20"/>
        <end position="412"/>
    </location>
</feature>
<organism evidence="7">
    <name type="scientific">Megacormus gertschi</name>
    <dbReference type="NCBI Taxonomy" id="1843536"/>
    <lineage>
        <taxon>Eukaryota</taxon>
        <taxon>Metazoa</taxon>
        <taxon>Ecdysozoa</taxon>
        <taxon>Arthropoda</taxon>
        <taxon>Chelicerata</taxon>
        <taxon>Arachnida</taxon>
        <taxon>Scorpiones</taxon>
        <taxon>Iurida</taxon>
        <taxon>Chactoidea</taxon>
        <taxon>Euscorpiidae</taxon>
        <taxon>Megacorminae</taxon>
        <taxon>Megacormini</taxon>
        <taxon>Megacormus</taxon>
    </lineage>
</organism>
<keyword evidence="3" id="KW-0722">Serine protease inhibitor</keyword>
<feature type="signal peptide" evidence="5">
    <location>
        <begin position="1"/>
        <end position="19"/>
    </location>
</feature>
<evidence type="ECO:0000256" key="2">
    <source>
        <dbReference type="ARBA" id="ARBA00022690"/>
    </source>
</evidence>